<dbReference type="RefSeq" id="WP_185251795.1">
    <property type="nucleotide sequence ID" value="NZ_JACKXE010000001.1"/>
</dbReference>
<sequence>MQTPIARPPARRRRRRILGAAAATLGLVAAFQATDVASALGSDPATDAGPVGTDPAAGSLIQTLLTAADGIVTDTSRITAGDGKDYWIENHVDTTKLPGSVLDGLDIPSLPGGLGGADAGGTVPDDGIRREYLVVWAGDNNVLDKSGAELTALPKSVGTDLIGQKDLVGPDFFAVVDATKGSPSYGTVVNTATVGPLVENEPHHMQYIWHKGNNIYAGGLFTDVTYVVDTSKLPTLQLKAVNLPTDTLCGSVPDAYWVTKDGDAYGTYMGGPDLPGPCTYTDGSVRVGNGFGGSPGELVRLGKDGRTISEAPAATEAPETEQRCDNIPALPAPTCANPHGVQAREDLGIVVTSDYNEPRNIILNPVAAPSSYLRRPTVRTWDVSDKDHPKLKAVSFLPDGPRVGKVPHQEEPRAAMETTVTNLPEHKGAFAETMQGGAIYYAPDITVDEPQWREVFDLTTSNKLTDPNSSYYGGGSNGGWLQTSLDDKYLYHAVVGRPASGDDAGSPPYILKLDIQQLLASGADPQCSIDTLDEVTAGGAESDCPAVVDTLPAKGGPHWGALDNFALGDDGYYHETTDVKRLAYSNYFVARTGLNGDHRVCMVDIAGDGSLALDPQFRDERTGESCIDFDRATWPHGDWGPAKPHSMLFVTADDDVK</sequence>
<dbReference type="EMBL" id="JACKXE010000001">
    <property type="protein sequence ID" value="MBB6626530.1"/>
    <property type="molecule type" value="Genomic_DNA"/>
</dbReference>
<comment type="caution">
    <text evidence="2">The sequence shown here is derived from an EMBL/GenBank/DDBJ whole genome shotgun (WGS) entry which is preliminary data.</text>
</comment>
<protein>
    <recommendedName>
        <fullName evidence="4">LVIVD repeat-containing protein</fullName>
    </recommendedName>
</protein>
<name>A0A7X0RE42_9ACTN</name>
<dbReference type="PROSITE" id="PS51318">
    <property type="entry name" value="TAT"/>
    <property type="match status" value="1"/>
</dbReference>
<accession>A0A7X0RE42</accession>
<reference evidence="2 3" key="1">
    <citation type="submission" date="2020-08" db="EMBL/GenBank/DDBJ databases">
        <authorList>
            <person name="Seo M.-J."/>
        </authorList>
    </citation>
    <scope>NUCLEOTIDE SEQUENCE [LARGE SCALE GENOMIC DNA]</scope>
    <source>
        <strain evidence="2 3">KIGAM211</strain>
    </source>
</reference>
<feature type="chain" id="PRO_5039730371" description="LVIVD repeat-containing protein" evidence="1">
    <location>
        <begin position="34"/>
        <end position="657"/>
    </location>
</feature>
<keyword evidence="1" id="KW-0732">Signal</keyword>
<gene>
    <name evidence="2" type="ORF">H5V45_04250</name>
</gene>
<dbReference type="InterPro" id="IPR006311">
    <property type="entry name" value="TAT_signal"/>
</dbReference>
<evidence type="ECO:0000313" key="2">
    <source>
        <dbReference type="EMBL" id="MBB6626530.1"/>
    </source>
</evidence>
<dbReference type="Proteomes" id="UP000523955">
    <property type="component" value="Unassembled WGS sequence"/>
</dbReference>
<feature type="signal peptide" evidence="1">
    <location>
        <begin position="1"/>
        <end position="33"/>
    </location>
</feature>
<evidence type="ECO:0008006" key="4">
    <source>
        <dbReference type="Google" id="ProtNLM"/>
    </source>
</evidence>
<proteinExistence type="predicted"/>
<organism evidence="2 3">
    <name type="scientific">Nocardioides luti</name>
    <dbReference type="NCBI Taxonomy" id="2761101"/>
    <lineage>
        <taxon>Bacteria</taxon>
        <taxon>Bacillati</taxon>
        <taxon>Actinomycetota</taxon>
        <taxon>Actinomycetes</taxon>
        <taxon>Propionibacteriales</taxon>
        <taxon>Nocardioidaceae</taxon>
        <taxon>Nocardioides</taxon>
    </lineage>
</organism>
<dbReference type="AlphaFoldDB" id="A0A7X0RE42"/>
<evidence type="ECO:0000256" key="1">
    <source>
        <dbReference type="SAM" id="SignalP"/>
    </source>
</evidence>
<keyword evidence="3" id="KW-1185">Reference proteome</keyword>
<evidence type="ECO:0000313" key="3">
    <source>
        <dbReference type="Proteomes" id="UP000523955"/>
    </source>
</evidence>